<organism evidence="8">
    <name type="scientific">Thelazia callipaeda</name>
    <name type="common">Oriental eyeworm</name>
    <name type="synonym">Parasitic nematode</name>
    <dbReference type="NCBI Taxonomy" id="103827"/>
    <lineage>
        <taxon>Eukaryota</taxon>
        <taxon>Metazoa</taxon>
        <taxon>Ecdysozoa</taxon>
        <taxon>Nematoda</taxon>
        <taxon>Chromadorea</taxon>
        <taxon>Rhabditida</taxon>
        <taxon>Spirurina</taxon>
        <taxon>Spiruromorpha</taxon>
        <taxon>Thelazioidea</taxon>
        <taxon>Thelaziidae</taxon>
        <taxon>Thelazia</taxon>
    </lineage>
</organism>
<evidence type="ECO:0000313" key="6">
    <source>
        <dbReference type="EMBL" id="VDN06463.1"/>
    </source>
</evidence>
<dbReference type="Pfam" id="PF00042">
    <property type="entry name" value="Globin"/>
    <property type="match status" value="1"/>
</dbReference>
<dbReference type="Gene3D" id="1.10.490.10">
    <property type="entry name" value="Globins"/>
    <property type="match status" value="1"/>
</dbReference>
<dbReference type="PROSITE" id="PS01033">
    <property type="entry name" value="GLOBIN"/>
    <property type="match status" value="1"/>
</dbReference>
<dbReference type="Proteomes" id="UP000276776">
    <property type="component" value="Unassembled WGS sequence"/>
</dbReference>
<dbReference type="WBParaSite" id="TCLT_0000888801-mRNA-1">
    <property type="protein sequence ID" value="TCLT_0000888801-mRNA-1"/>
    <property type="gene ID" value="TCLT_0000888801"/>
</dbReference>
<comment type="similarity">
    <text evidence="4">Belongs to the globin family.</text>
</comment>
<evidence type="ECO:0000313" key="8">
    <source>
        <dbReference type="WBParaSite" id="TCLT_0000888801-mRNA-1"/>
    </source>
</evidence>
<dbReference type="GO" id="GO:0019825">
    <property type="term" value="F:oxygen binding"/>
    <property type="evidence" value="ECO:0007669"/>
    <property type="project" value="InterPro"/>
</dbReference>
<dbReference type="GO" id="GO:0020037">
    <property type="term" value="F:heme binding"/>
    <property type="evidence" value="ECO:0007669"/>
    <property type="project" value="InterPro"/>
</dbReference>
<evidence type="ECO:0000313" key="7">
    <source>
        <dbReference type="Proteomes" id="UP000276776"/>
    </source>
</evidence>
<keyword evidence="1 4" id="KW-0349">Heme</keyword>
<dbReference type="OMA" id="YELFAFR"/>
<dbReference type="InterPro" id="IPR050532">
    <property type="entry name" value="Globin-like_OT"/>
</dbReference>
<dbReference type="InterPro" id="IPR009050">
    <property type="entry name" value="Globin-like_sf"/>
</dbReference>
<dbReference type="STRING" id="103827.A0A0N5D753"/>
<evidence type="ECO:0000256" key="3">
    <source>
        <dbReference type="ARBA" id="ARBA00023004"/>
    </source>
</evidence>
<dbReference type="SUPFAM" id="SSF46458">
    <property type="entry name" value="Globin-like"/>
    <property type="match status" value="1"/>
</dbReference>
<dbReference type="EMBL" id="UYYF01004696">
    <property type="protein sequence ID" value="VDN06463.1"/>
    <property type="molecule type" value="Genomic_DNA"/>
</dbReference>
<proteinExistence type="inferred from homology"/>
<reference evidence="8" key="1">
    <citation type="submission" date="2017-02" db="UniProtKB">
        <authorList>
            <consortium name="WormBaseParasite"/>
        </authorList>
    </citation>
    <scope>IDENTIFICATION</scope>
</reference>
<dbReference type="GO" id="GO:0005344">
    <property type="term" value="F:oxygen carrier activity"/>
    <property type="evidence" value="ECO:0007669"/>
    <property type="project" value="UniProtKB-KW"/>
</dbReference>
<dbReference type="OrthoDB" id="6344802at2759"/>
<protein>
    <submittedName>
        <fullName evidence="8">GLOBIN domain-containing protein</fullName>
    </submittedName>
</protein>
<sequence>MFCFRCFCSKTTSVDSTNFTLTEMSSKTSTGKDEKINSRIPLNTRQKYLITKNWKGISRVVTTAGVEMFMKMFSVHPEYYELFAFRSIAKSNLEKQRTDECLKAHSEAVMNFLGQAIRLIIPLIKAMEEPFLYAVKLILDERYTDNMDLIYKTTIKVILRELEDGCRKEIFEMNGKNEKQEICEK</sequence>
<evidence type="ECO:0000256" key="1">
    <source>
        <dbReference type="ARBA" id="ARBA00022617"/>
    </source>
</evidence>
<dbReference type="AlphaFoldDB" id="A0A0N5D753"/>
<accession>A0A0N5D753</accession>
<keyword evidence="2" id="KW-0479">Metal-binding</keyword>
<keyword evidence="3" id="KW-0408">Iron</keyword>
<gene>
    <name evidence="6" type="ORF">TCLT_LOCUS8877</name>
</gene>
<name>A0A0N5D753_THECL</name>
<reference evidence="6 7" key="2">
    <citation type="submission" date="2018-11" db="EMBL/GenBank/DDBJ databases">
        <authorList>
            <consortium name="Pathogen Informatics"/>
        </authorList>
    </citation>
    <scope>NUCLEOTIDE SEQUENCE [LARGE SCALE GENOMIC DNA]</scope>
</reference>
<feature type="domain" description="Globin" evidence="5">
    <location>
        <begin position="41"/>
        <end position="185"/>
    </location>
</feature>
<dbReference type="InterPro" id="IPR000971">
    <property type="entry name" value="Globin"/>
</dbReference>
<evidence type="ECO:0000256" key="4">
    <source>
        <dbReference type="RuleBase" id="RU000356"/>
    </source>
</evidence>
<dbReference type="PANTHER" id="PTHR46458">
    <property type="entry name" value="BLR2807 PROTEIN"/>
    <property type="match status" value="1"/>
</dbReference>
<dbReference type="PANTHER" id="PTHR46458:SF5">
    <property type="entry name" value="GLOBIN FAMILY PROFILE DOMAIN-CONTAINING PROTEIN"/>
    <property type="match status" value="1"/>
</dbReference>
<dbReference type="InterPro" id="IPR012292">
    <property type="entry name" value="Globin/Proto"/>
</dbReference>
<keyword evidence="4" id="KW-0813">Transport</keyword>
<evidence type="ECO:0000259" key="5">
    <source>
        <dbReference type="PROSITE" id="PS01033"/>
    </source>
</evidence>
<dbReference type="GO" id="GO:0046872">
    <property type="term" value="F:metal ion binding"/>
    <property type="evidence" value="ECO:0007669"/>
    <property type="project" value="UniProtKB-KW"/>
</dbReference>
<keyword evidence="7" id="KW-1185">Reference proteome</keyword>
<evidence type="ECO:0000256" key="2">
    <source>
        <dbReference type="ARBA" id="ARBA00022723"/>
    </source>
</evidence>
<keyword evidence="4" id="KW-0561">Oxygen transport</keyword>